<dbReference type="GO" id="GO:0000149">
    <property type="term" value="F:SNARE binding"/>
    <property type="evidence" value="ECO:0007669"/>
    <property type="project" value="TreeGrafter"/>
</dbReference>
<dbReference type="GO" id="GO:0012507">
    <property type="term" value="C:ER to Golgi transport vesicle membrane"/>
    <property type="evidence" value="ECO:0007669"/>
    <property type="project" value="TreeGrafter"/>
</dbReference>
<comment type="caution">
    <text evidence="11">The sequence shown here is derived from an EMBL/GenBank/DDBJ whole genome shotgun (WGS) entry which is preliminary data.</text>
</comment>
<evidence type="ECO:0000256" key="6">
    <source>
        <dbReference type="ARBA" id="ARBA00023054"/>
    </source>
</evidence>
<dbReference type="GO" id="GO:0031902">
    <property type="term" value="C:late endosome membrane"/>
    <property type="evidence" value="ECO:0007669"/>
    <property type="project" value="TreeGrafter"/>
</dbReference>
<gene>
    <name evidence="11" type="ORF">BZG36_00694</name>
</gene>
<dbReference type="GO" id="GO:0005789">
    <property type="term" value="C:endoplasmic reticulum membrane"/>
    <property type="evidence" value="ECO:0007669"/>
    <property type="project" value="TreeGrafter"/>
</dbReference>
<dbReference type="AlphaFoldDB" id="A0A261Y704"/>
<dbReference type="OrthoDB" id="430637at2759"/>
<evidence type="ECO:0000313" key="11">
    <source>
        <dbReference type="EMBL" id="OZJ06358.1"/>
    </source>
</evidence>
<evidence type="ECO:0000256" key="7">
    <source>
        <dbReference type="ARBA" id="ARBA00023136"/>
    </source>
</evidence>
<keyword evidence="7 9" id="KW-0472">Membrane</keyword>
<dbReference type="InterPro" id="IPR010989">
    <property type="entry name" value="SNARE"/>
</dbReference>
<keyword evidence="6" id="KW-0175">Coiled coil</keyword>
<evidence type="ECO:0000256" key="2">
    <source>
        <dbReference type="ARBA" id="ARBA00022448"/>
    </source>
</evidence>
<dbReference type="GO" id="GO:0016236">
    <property type="term" value="P:macroautophagy"/>
    <property type="evidence" value="ECO:0007669"/>
    <property type="project" value="EnsemblFungi"/>
</dbReference>
<sequence>MASNGGSDLFETYESEYNALQAELKSKLEGQLKAQIGEQRKATLRAAEREVEEGEEILGQMELEVLNLPTSARTRLQAKLRGYKHDFDKIKRDIRRATTSAPTAAEREELFGFNDSTSDLDSTAVDQRARLLSGTDRLNESSQRLQNSHRIALETENVGVGVLGSLRSQRESIMRTRDTLSEADSYVDRASRTLKGMARRMATNRMITIAIILVLIAMIILVIWSKFG</sequence>
<accession>A0A261Y704</accession>
<dbReference type="InterPro" id="IPR027027">
    <property type="entry name" value="GOSR2/Membrin/Bos1"/>
</dbReference>
<proteinExistence type="inferred from homology"/>
<keyword evidence="2" id="KW-0813">Transport</keyword>
<dbReference type="Gene3D" id="1.20.5.110">
    <property type="match status" value="1"/>
</dbReference>
<reference evidence="11 12" key="1">
    <citation type="journal article" date="2017" name="Mycologia">
        <title>Bifiguratus adelaidae, gen. et sp. nov., a new member of Mucoromycotina in endophytic and soil-dwelling habitats.</title>
        <authorList>
            <person name="Torres-Cruz T.J."/>
            <person name="Billingsley Tobias T.L."/>
            <person name="Almatruk M."/>
            <person name="Hesse C."/>
            <person name="Kuske C.R."/>
            <person name="Desiro A."/>
            <person name="Benucci G.M."/>
            <person name="Bonito G."/>
            <person name="Stajich J.E."/>
            <person name="Dunlap C."/>
            <person name="Arnold A.E."/>
            <person name="Porras-Alfaro A."/>
        </authorList>
    </citation>
    <scope>NUCLEOTIDE SEQUENCE [LARGE SCALE GENOMIC DNA]</scope>
    <source>
        <strain evidence="11 12">AZ0501</strain>
    </source>
</reference>
<evidence type="ECO:0000256" key="3">
    <source>
        <dbReference type="ARBA" id="ARBA00022692"/>
    </source>
</evidence>
<dbReference type="GO" id="GO:0005829">
    <property type="term" value="C:cytosol"/>
    <property type="evidence" value="ECO:0007669"/>
    <property type="project" value="GOC"/>
</dbReference>
<dbReference type="EMBL" id="MVBO01000004">
    <property type="protein sequence ID" value="OZJ06358.1"/>
    <property type="molecule type" value="Genomic_DNA"/>
</dbReference>
<evidence type="ECO:0000256" key="9">
    <source>
        <dbReference type="SAM" id="Phobius"/>
    </source>
</evidence>
<organism evidence="11 12">
    <name type="scientific">Bifiguratus adelaidae</name>
    <dbReference type="NCBI Taxonomy" id="1938954"/>
    <lineage>
        <taxon>Eukaryota</taxon>
        <taxon>Fungi</taxon>
        <taxon>Fungi incertae sedis</taxon>
        <taxon>Mucoromycota</taxon>
        <taxon>Mucoromycotina</taxon>
        <taxon>Endogonomycetes</taxon>
        <taxon>Endogonales</taxon>
        <taxon>Endogonales incertae sedis</taxon>
        <taxon>Bifiguratus</taxon>
    </lineage>
</organism>
<dbReference type="Proteomes" id="UP000242875">
    <property type="component" value="Unassembled WGS sequence"/>
</dbReference>
<dbReference type="FunFam" id="1.20.58.400:FF:000001">
    <property type="entry name" value="Vesicle transport through interaction with t-SNAREs homolog 1A"/>
    <property type="match status" value="1"/>
</dbReference>
<dbReference type="InterPro" id="IPR038407">
    <property type="entry name" value="v-SNARE_N_sf"/>
</dbReference>
<comment type="similarity">
    <text evidence="1">Belongs to the VTI1 family.</text>
</comment>
<dbReference type="Pfam" id="PF05008">
    <property type="entry name" value="V-SNARE"/>
    <property type="match status" value="1"/>
</dbReference>
<dbReference type="SMART" id="SM00397">
    <property type="entry name" value="t_SNARE"/>
    <property type="match status" value="1"/>
</dbReference>
<name>A0A261Y704_9FUNG</name>
<keyword evidence="12" id="KW-1185">Reference proteome</keyword>
<dbReference type="GO" id="GO:0005484">
    <property type="term" value="F:SNAP receptor activity"/>
    <property type="evidence" value="ECO:0007669"/>
    <property type="project" value="EnsemblFungi"/>
</dbReference>
<dbReference type="PANTHER" id="PTHR21230">
    <property type="entry name" value="VESICLE TRANSPORT V-SNARE PROTEIN VTI1-RELATED"/>
    <property type="match status" value="1"/>
</dbReference>
<dbReference type="GO" id="GO:0007036">
    <property type="term" value="P:vacuolar calcium ion homeostasis"/>
    <property type="evidence" value="ECO:0007669"/>
    <property type="project" value="EnsemblFungi"/>
</dbReference>
<dbReference type="GO" id="GO:0000139">
    <property type="term" value="C:Golgi membrane"/>
    <property type="evidence" value="ECO:0007669"/>
    <property type="project" value="EnsemblFungi"/>
</dbReference>
<keyword evidence="4" id="KW-0653">Protein transport</keyword>
<dbReference type="GO" id="GO:0048280">
    <property type="term" value="P:vesicle fusion with Golgi apparatus"/>
    <property type="evidence" value="ECO:0007669"/>
    <property type="project" value="TreeGrafter"/>
</dbReference>
<evidence type="ECO:0000256" key="1">
    <source>
        <dbReference type="ARBA" id="ARBA00006108"/>
    </source>
</evidence>
<feature type="domain" description="T-SNARE coiled-coil homology" evidence="10">
    <location>
        <begin position="130"/>
        <end position="197"/>
    </location>
</feature>
<evidence type="ECO:0000313" key="12">
    <source>
        <dbReference type="Proteomes" id="UP000242875"/>
    </source>
</evidence>
<dbReference type="FunFam" id="1.20.5.110:FF:000002">
    <property type="entry name" value="Vesicle transport through interaction with t-SNAREsB"/>
    <property type="match status" value="1"/>
</dbReference>
<dbReference type="InterPro" id="IPR007705">
    <property type="entry name" value="Vesicle_trsprt_v-SNARE_N"/>
</dbReference>
<keyword evidence="5 9" id="KW-1133">Transmembrane helix</keyword>
<dbReference type="GO" id="GO:0042144">
    <property type="term" value="P:vacuole fusion, non-autophagic"/>
    <property type="evidence" value="ECO:0007669"/>
    <property type="project" value="EnsemblFungi"/>
</dbReference>
<dbReference type="CDD" id="cd15862">
    <property type="entry name" value="SNARE_Vti1"/>
    <property type="match status" value="1"/>
</dbReference>
<dbReference type="Gene3D" id="1.20.58.400">
    <property type="entry name" value="t-snare proteins"/>
    <property type="match status" value="1"/>
</dbReference>
<dbReference type="GO" id="GO:0005774">
    <property type="term" value="C:vacuolar membrane"/>
    <property type="evidence" value="ECO:0007669"/>
    <property type="project" value="EnsemblFungi"/>
</dbReference>
<dbReference type="SUPFAM" id="SSF58038">
    <property type="entry name" value="SNARE fusion complex"/>
    <property type="match status" value="1"/>
</dbReference>
<evidence type="ECO:0000259" key="10">
    <source>
        <dbReference type="SMART" id="SM00397"/>
    </source>
</evidence>
<evidence type="ECO:0000256" key="5">
    <source>
        <dbReference type="ARBA" id="ARBA00022989"/>
    </source>
</evidence>
<dbReference type="InterPro" id="IPR000727">
    <property type="entry name" value="T_SNARE_dom"/>
</dbReference>
<feature type="transmembrane region" description="Helical" evidence="9">
    <location>
        <begin position="206"/>
        <end position="225"/>
    </location>
</feature>
<evidence type="ECO:0000256" key="8">
    <source>
        <dbReference type="ARBA" id="ARBA00060376"/>
    </source>
</evidence>
<dbReference type="GO" id="GO:0042147">
    <property type="term" value="P:retrograde transport, endosome to Golgi"/>
    <property type="evidence" value="ECO:0007669"/>
    <property type="project" value="TreeGrafter"/>
</dbReference>
<dbReference type="GO" id="GO:0031201">
    <property type="term" value="C:SNARE complex"/>
    <property type="evidence" value="ECO:0007669"/>
    <property type="project" value="EnsemblFungi"/>
</dbReference>
<dbReference type="GO" id="GO:0006886">
    <property type="term" value="P:intracellular protein transport"/>
    <property type="evidence" value="ECO:0007669"/>
    <property type="project" value="InterPro"/>
</dbReference>
<dbReference type="Pfam" id="PF12352">
    <property type="entry name" value="V-SNARE_C"/>
    <property type="match status" value="1"/>
</dbReference>
<dbReference type="PANTHER" id="PTHR21230:SF26">
    <property type="entry name" value="VESICLE TRANSPORT THROUGH INTERACTION WITH T-SNARES HOMOLOG 1A"/>
    <property type="match status" value="1"/>
</dbReference>
<keyword evidence="3 9" id="KW-0812">Transmembrane</keyword>
<comment type="subcellular location">
    <subcellularLocation>
        <location evidence="8">Prevacuolar compartment membrane</location>
        <topology evidence="8">Single-pass type IV membrane protein</topology>
    </subcellularLocation>
</comment>
<protein>
    <recommendedName>
        <fullName evidence="10">t-SNARE coiled-coil homology domain-containing protein</fullName>
    </recommendedName>
</protein>
<dbReference type="PIRSF" id="PIRSF028865">
    <property type="entry name" value="Membrin-2"/>
    <property type="match status" value="1"/>
</dbReference>
<dbReference type="GO" id="GO:0006891">
    <property type="term" value="P:intra-Golgi vesicle-mediated transport"/>
    <property type="evidence" value="ECO:0007669"/>
    <property type="project" value="EnsemblFungi"/>
</dbReference>
<evidence type="ECO:0000256" key="4">
    <source>
        <dbReference type="ARBA" id="ARBA00022927"/>
    </source>
</evidence>
<dbReference type="SUPFAM" id="SSF47661">
    <property type="entry name" value="t-snare proteins"/>
    <property type="match status" value="1"/>
</dbReference>
<dbReference type="GO" id="GO:0006896">
    <property type="term" value="P:Golgi to vacuole transport"/>
    <property type="evidence" value="ECO:0007669"/>
    <property type="project" value="EnsemblFungi"/>
</dbReference>